<organism evidence="3 4">
    <name type="scientific">Bonamia ostreae</name>
    <dbReference type="NCBI Taxonomy" id="126728"/>
    <lineage>
        <taxon>Eukaryota</taxon>
        <taxon>Sar</taxon>
        <taxon>Rhizaria</taxon>
        <taxon>Endomyxa</taxon>
        <taxon>Ascetosporea</taxon>
        <taxon>Haplosporida</taxon>
        <taxon>Bonamia</taxon>
    </lineage>
</organism>
<gene>
    <name evidence="3" type="ORF">MHBO_003311</name>
</gene>
<comment type="caution">
    <text evidence="3">The sequence shown here is derived from an EMBL/GenBank/DDBJ whole genome shotgun (WGS) entry which is preliminary data.</text>
</comment>
<dbReference type="PROSITE" id="PS50089">
    <property type="entry name" value="ZF_RING_2"/>
    <property type="match status" value="1"/>
</dbReference>
<dbReference type="EMBL" id="JBDODL010001755">
    <property type="protein sequence ID" value="MES1921782.1"/>
    <property type="molecule type" value="Genomic_DNA"/>
</dbReference>
<dbReference type="Pfam" id="PF13923">
    <property type="entry name" value="zf-C3HC4_2"/>
    <property type="match status" value="1"/>
</dbReference>
<evidence type="ECO:0000256" key="1">
    <source>
        <dbReference type="PROSITE-ProRule" id="PRU00175"/>
    </source>
</evidence>
<proteinExistence type="predicted"/>
<evidence type="ECO:0000313" key="3">
    <source>
        <dbReference type="EMBL" id="MES1921782.1"/>
    </source>
</evidence>
<protein>
    <recommendedName>
        <fullName evidence="2">RING-type domain-containing protein</fullName>
    </recommendedName>
</protein>
<dbReference type="InterPro" id="IPR051438">
    <property type="entry name" value="RNF_E3_ubiq-protein_ligase"/>
</dbReference>
<accession>A0ABV2AQ23</accession>
<dbReference type="SMART" id="SM00184">
    <property type="entry name" value="RING"/>
    <property type="match status" value="1"/>
</dbReference>
<dbReference type="PANTHER" id="PTHR46016:SF1">
    <property type="entry name" value="RING-TYPE DOMAIN-CONTAINING PROTEIN"/>
    <property type="match status" value="1"/>
</dbReference>
<dbReference type="Gene3D" id="3.30.40.10">
    <property type="entry name" value="Zinc/RING finger domain, C3HC4 (zinc finger)"/>
    <property type="match status" value="1"/>
</dbReference>
<name>A0ABV2AQ23_9EUKA</name>
<dbReference type="PANTHER" id="PTHR46016">
    <property type="entry name" value="ZINC FINGER, RING/FYVE/PHD-TYPE"/>
    <property type="match status" value="1"/>
</dbReference>
<keyword evidence="1" id="KW-0862">Zinc</keyword>
<keyword evidence="1" id="KW-0863">Zinc-finger</keyword>
<dbReference type="InterPro" id="IPR001841">
    <property type="entry name" value="Znf_RING"/>
</dbReference>
<evidence type="ECO:0000313" key="4">
    <source>
        <dbReference type="Proteomes" id="UP001439008"/>
    </source>
</evidence>
<keyword evidence="4" id="KW-1185">Reference proteome</keyword>
<feature type="domain" description="RING-type" evidence="2">
    <location>
        <begin position="20"/>
        <end position="58"/>
    </location>
</feature>
<dbReference type="InterPro" id="IPR013083">
    <property type="entry name" value="Znf_RING/FYVE/PHD"/>
</dbReference>
<dbReference type="Proteomes" id="UP001439008">
    <property type="component" value="Unassembled WGS sequence"/>
</dbReference>
<reference evidence="3 4" key="1">
    <citation type="journal article" date="2024" name="BMC Biol.">
        <title>Comparative genomics of Ascetosporea gives new insight into the evolutionary basis for animal parasitism in Rhizaria.</title>
        <authorList>
            <person name="Hiltunen Thoren M."/>
            <person name="Onut-Brannstrom I."/>
            <person name="Alfjorden A."/>
            <person name="Peckova H."/>
            <person name="Swords F."/>
            <person name="Hooper C."/>
            <person name="Holzer A.S."/>
            <person name="Bass D."/>
            <person name="Burki F."/>
        </authorList>
    </citation>
    <scope>NUCLEOTIDE SEQUENCE [LARGE SCALE GENOMIC DNA]</scope>
    <source>
        <strain evidence="3">20-A016</strain>
    </source>
</reference>
<sequence>MGIEENIFCHPNDIPVTLYCPVCLNIVLGPVVSKCGHLSCTDCMEQYLKHSNKCPKCRCDIDEKSLLFSKETQKQVSTFEVYCDPEPFKRCGWTGPYSELRNHLKKCPTISLEVPDKKFSINISSNEPDIDEIAKLNVEDIEKMSTKKLLKFSKDFGVSSENVLENKERVDKFIDSVYIPEMAKNFDMEHIPTKYLMRFLKLRSLNFVVKNFEPFQKLGKLKN</sequence>
<evidence type="ECO:0000259" key="2">
    <source>
        <dbReference type="PROSITE" id="PS50089"/>
    </source>
</evidence>
<dbReference type="SUPFAM" id="SSF57850">
    <property type="entry name" value="RING/U-box"/>
    <property type="match status" value="1"/>
</dbReference>
<keyword evidence="1" id="KW-0479">Metal-binding</keyword>